<keyword evidence="1" id="KW-0812">Transmembrane</keyword>
<dbReference type="Ensembl" id="ENSSSCT00060036500.1">
    <property type="protein sequence ID" value="ENSSSCP00060015536.1"/>
    <property type="gene ID" value="ENSSSCG00060026955.1"/>
</dbReference>
<reference evidence="2" key="1">
    <citation type="submission" date="2025-08" db="UniProtKB">
        <authorList>
            <consortium name="Ensembl"/>
        </authorList>
    </citation>
    <scope>IDENTIFICATION</scope>
</reference>
<feature type="transmembrane region" description="Helical" evidence="1">
    <location>
        <begin position="109"/>
        <end position="129"/>
    </location>
</feature>
<protein>
    <recommendedName>
        <fullName evidence="4">Transmembrane protein</fullName>
    </recommendedName>
</protein>
<name>A0A8D1UWR1_PIG</name>
<evidence type="ECO:0000313" key="2">
    <source>
        <dbReference type="Ensembl" id="ENSSSCP00060015536.1"/>
    </source>
</evidence>
<sequence>MPRSGIAGSNSSSVFSFLRNLHTVFHSGFTNLQSHKQCTSVPFSPHPLQHLLFVDFLTMAILAGVRWYLIMVLICISLIMSDVEHLFMCFLAICMSSLENCLFRSSAHFFDGVVCFFWYGAVGGVYKFWRLIPCQLLHLQRFSPILCVVFSLCLVFPLLCRNF</sequence>
<evidence type="ECO:0000313" key="3">
    <source>
        <dbReference type="Proteomes" id="UP000694723"/>
    </source>
</evidence>
<evidence type="ECO:0008006" key="4">
    <source>
        <dbReference type="Google" id="ProtNLM"/>
    </source>
</evidence>
<feature type="transmembrane region" description="Helical" evidence="1">
    <location>
        <begin position="141"/>
        <end position="160"/>
    </location>
</feature>
<dbReference type="Proteomes" id="UP000694723">
    <property type="component" value="Unplaced"/>
</dbReference>
<evidence type="ECO:0000256" key="1">
    <source>
        <dbReference type="SAM" id="Phobius"/>
    </source>
</evidence>
<keyword evidence="1" id="KW-1133">Transmembrane helix</keyword>
<organism evidence="2 3">
    <name type="scientific">Sus scrofa</name>
    <name type="common">Pig</name>
    <dbReference type="NCBI Taxonomy" id="9823"/>
    <lineage>
        <taxon>Eukaryota</taxon>
        <taxon>Metazoa</taxon>
        <taxon>Chordata</taxon>
        <taxon>Craniata</taxon>
        <taxon>Vertebrata</taxon>
        <taxon>Euteleostomi</taxon>
        <taxon>Mammalia</taxon>
        <taxon>Eutheria</taxon>
        <taxon>Laurasiatheria</taxon>
        <taxon>Artiodactyla</taxon>
        <taxon>Suina</taxon>
        <taxon>Suidae</taxon>
        <taxon>Sus</taxon>
    </lineage>
</organism>
<accession>A0A8D1UWR1</accession>
<proteinExistence type="predicted"/>
<keyword evidence="1" id="KW-0472">Membrane</keyword>
<dbReference type="AlphaFoldDB" id="A0A8D1UWR1"/>
<feature type="transmembrane region" description="Helical" evidence="1">
    <location>
        <begin position="52"/>
        <end position="79"/>
    </location>
</feature>